<dbReference type="PANTHER" id="PTHR33529">
    <property type="entry name" value="SLR0882 PROTEIN-RELATED"/>
    <property type="match status" value="1"/>
</dbReference>
<dbReference type="RefSeq" id="WP_367724688.1">
    <property type="nucleotide sequence ID" value="NZ_JBFOCI010000005.1"/>
</dbReference>
<feature type="transmembrane region" description="Helical" evidence="6">
    <location>
        <begin position="282"/>
        <end position="299"/>
    </location>
</feature>
<reference evidence="7 8" key="1">
    <citation type="submission" date="2024-06" db="EMBL/GenBank/DDBJ databases">
        <authorList>
            <person name="Tuo L."/>
        </authorList>
    </citation>
    <scope>NUCLEOTIDE SEQUENCE [LARGE SCALE GENOMIC DNA]</scope>
    <source>
        <strain evidence="7 8">ZMM04-5</strain>
    </source>
</reference>
<sequence>MKVIERYIFRRVLMLFGASLAWTLAIVWTTQILTRINLVTDSGQSALAFFEIAALILPSVLPVVIPFAAIIAIAQTLTAMNNDSELVVIAAAGGSQSTLIRPVMLFAVLASVASFAIDNGADPYARQRGRELVAAARADFLSLVIQEGTFRKIEDGLFIQIGERLSDGRLAGIFVADSRTEGTDLVYYARHGTVREEENGETILVMQDGEIHRKLADGEISVIRFQSYAFDLSAFTASSGKPTLRPKDRTLGYLFEPDHDDPIFQRNPQSFRAELHRRFTEWAYTIVFALIALAVVGNARSHRESRINPMVTAIIIALVVRWMGYFAANQVQVAAALWPVVYAIPLVVSAICIWFIATNRTMELPVAMADRLIAGMRRLGDRMMFMRIRRDTEPGGAS</sequence>
<feature type="transmembrane region" description="Helical" evidence="6">
    <location>
        <begin position="12"/>
        <end position="34"/>
    </location>
</feature>
<accession>A0ABV3R2Q5</accession>
<evidence type="ECO:0000256" key="6">
    <source>
        <dbReference type="SAM" id="Phobius"/>
    </source>
</evidence>
<dbReference type="NCBIfam" id="TIGR04407">
    <property type="entry name" value="LptF_YjgP"/>
    <property type="match status" value="1"/>
</dbReference>
<evidence type="ECO:0000313" key="8">
    <source>
        <dbReference type="Proteomes" id="UP001556196"/>
    </source>
</evidence>
<proteinExistence type="predicted"/>
<evidence type="ECO:0000256" key="4">
    <source>
        <dbReference type="ARBA" id="ARBA00022989"/>
    </source>
</evidence>
<comment type="caution">
    <text evidence="7">The sequence shown here is derived from an EMBL/GenBank/DDBJ whole genome shotgun (WGS) entry which is preliminary data.</text>
</comment>
<gene>
    <name evidence="7" type="primary">lptF</name>
    <name evidence="7" type="ORF">ABUE31_16060</name>
</gene>
<organism evidence="7 8">
    <name type="scientific">Mesorhizobium marinum</name>
    <dbReference type="NCBI Taxonomy" id="3228790"/>
    <lineage>
        <taxon>Bacteria</taxon>
        <taxon>Pseudomonadati</taxon>
        <taxon>Pseudomonadota</taxon>
        <taxon>Alphaproteobacteria</taxon>
        <taxon>Hyphomicrobiales</taxon>
        <taxon>Phyllobacteriaceae</taxon>
        <taxon>Mesorhizobium</taxon>
    </lineage>
</organism>
<comment type="subcellular location">
    <subcellularLocation>
        <location evidence="1">Cell membrane</location>
        <topology evidence="1">Multi-pass membrane protein</topology>
    </subcellularLocation>
</comment>
<keyword evidence="3 6" id="KW-0812">Transmembrane</keyword>
<feature type="transmembrane region" description="Helical" evidence="6">
    <location>
        <begin position="334"/>
        <end position="357"/>
    </location>
</feature>
<feature type="transmembrane region" description="Helical" evidence="6">
    <location>
        <begin position="46"/>
        <end position="74"/>
    </location>
</feature>
<dbReference type="PANTHER" id="PTHR33529:SF6">
    <property type="entry name" value="YJGP_YJGQ FAMILY PERMEASE"/>
    <property type="match status" value="1"/>
</dbReference>
<evidence type="ECO:0000256" key="1">
    <source>
        <dbReference type="ARBA" id="ARBA00004651"/>
    </source>
</evidence>
<evidence type="ECO:0000256" key="5">
    <source>
        <dbReference type="ARBA" id="ARBA00023136"/>
    </source>
</evidence>
<evidence type="ECO:0000313" key="7">
    <source>
        <dbReference type="EMBL" id="MEW9807506.1"/>
    </source>
</evidence>
<keyword evidence="2" id="KW-1003">Cell membrane</keyword>
<evidence type="ECO:0000256" key="2">
    <source>
        <dbReference type="ARBA" id="ARBA00022475"/>
    </source>
</evidence>
<protein>
    <submittedName>
        <fullName evidence="7">LPS export ABC transporter permease LptF</fullName>
    </submittedName>
</protein>
<dbReference type="InterPro" id="IPR030922">
    <property type="entry name" value="LptF"/>
</dbReference>
<keyword evidence="5 6" id="KW-0472">Membrane</keyword>
<keyword evidence="4 6" id="KW-1133">Transmembrane helix</keyword>
<evidence type="ECO:0000256" key="3">
    <source>
        <dbReference type="ARBA" id="ARBA00022692"/>
    </source>
</evidence>
<dbReference type="EMBL" id="JBFOCI010000005">
    <property type="protein sequence ID" value="MEW9807506.1"/>
    <property type="molecule type" value="Genomic_DNA"/>
</dbReference>
<feature type="transmembrane region" description="Helical" evidence="6">
    <location>
        <begin position="311"/>
        <end position="328"/>
    </location>
</feature>
<dbReference type="InterPro" id="IPR005495">
    <property type="entry name" value="LptG/LptF_permease"/>
</dbReference>
<dbReference type="Pfam" id="PF03739">
    <property type="entry name" value="LptF_LptG"/>
    <property type="match status" value="1"/>
</dbReference>
<dbReference type="Proteomes" id="UP001556196">
    <property type="component" value="Unassembled WGS sequence"/>
</dbReference>
<name>A0ABV3R2Q5_9HYPH</name>
<keyword evidence="8" id="KW-1185">Reference proteome</keyword>